<proteinExistence type="predicted"/>
<accession>A0A8J5LPL6</accession>
<evidence type="ECO:0000313" key="2">
    <source>
        <dbReference type="Proteomes" id="UP000734854"/>
    </source>
</evidence>
<evidence type="ECO:0000313" key="1">
    <source>
        <dbReference type="EMBL" id="KAG6528635.1"/>
    </source>
</evidence>
<dbReference type="EMBL" id="JACMSC010000003">
    <property type="protein sequence ID" value="KAG6528635.1"/>
    <property type="molecule type" value="Genomic_DNA"/>
</dbReference>
<dbReference type="SUPFAM" id="SSF53448">
    <property type="entry name" value="Nucleotide-diphospho-sugar transferases"/>
    <property type="match status" value="1"/>
</dbReference>
<dbReference type="Proteomes" id="UP000734854">
    <property type="component" value="Unassembled WGS sequence"/>
</dbReference>
<comment type="caution">
    <text evidence="1">The sequence shown here is derived from an EMBL/GenBank/DDBJ whole genome shotgun (WGS) entry which is preliminary data.</text>
</comment>
<dbReference type="InterPro" id="IPR029044">
    <property type="entry name" value="Nucleotide-diphossugar_trans"/>
</dbReference>
<gene>
    <name evidence="1" type="ORF">ZIOFF_010817</name>
</gene>
<dbReference type="Gene3D" id="3.90.550.10">
    <property type="entry name" value="Spore Coat Polysaccharide Biosynthesis Protein SpsA, Chain A"/>
    <property type="match status" value="1"/>
</dbReference>
<keyword evidence="2" id="KW-1185">Reference proteome</keyword>
<dbReference type="AlphaFoldDB" id="A0A8J5LPL6"/>
<protein>
    <submittedName>
        <fullName evidence="1">Uncharacterized protein</fullName>
    </submittedName>
</protein>
<sequence>MPSVYQRLARIIRCSLGSPGECFLYVCLWDQFTLDSRKIMVSPLLLLSNNQASRCLPLSQCDSTVEARTVEEKERWWKRGLKAISEEKLAVVLLSGGQALAFISILL</sequence>
<reference evidence="1 2" key="1">
    <citation type="submission" date="2020-08" db="EMBL/GenBank/DDBJ databases">
        <title>Plant Genome Project.</title>
        <authorList>
            <person name="Zhang R.-G."/>
        </authorList>
    </citation>
    <scope>NUCLEOTIDE SEQUENCE [LARGE SCALE GENOMIC DNA]</scope>
    <source>
        <tissue evidence="1">Rhizome</tissue>
    </source>
</reference>
<organism evidence="1 2">
    <name type="scientific">Zingiber officinale</name>
    <name type="common">Ginger</name>
    <name type="synonym">Amomum zingiber</name>
    <dbReference type="NCBI Taxonomy" id="94328"/>
    <lineage>
        <taxon>Eukaryota</taxon>
        <taxon>Viridiplantae</taxon>
        <taxon>Streptophyta</taxon>
        <taxon>Embryophyta</taxon>
        <taxon>Tracheophyta</taxon>
        <taxon>Spermatophyta</taxon>
        <taxon>Magnoliopsida</taxon>
        <taxon>Liliopsida</taxon>
        <taxon>Zingiberales</taxon>
        <taxon>Zingiberaceae</taxon>
        <taxon>Zingiber</taxon>
    </lineage>
</organism>
<name>A0A8J5LPL6_ZINOF</name>